<evidence type="ECO:0000313" key="3">
    <source>
        <dbReference type="Proteomes" id="UP001367676"/>
    </source>
</evidence>
<comment type="caution">
    <text evidence="2">The sequence shown here is derived from an EMBL/GenBank/DDBJ whole genome shotgun (WGS) entry which is preliminary data.</text>
</comment>
<proteinExistence type="predicted"/>
<organism evidence="2 3">
    <name type="scientific">Parthenolecanium corni</name>
    <dbReference type="NCBI Taxonomy" id="536013"/>
    <lineage>
        <taxon>Eukaryota</taxon>
        <taxon>Metazoa</taxon>
        <taxon>Ecdysozoa</taxon>
        <taxon>Arthropoda</taxon>
        <taxon>Hexapoda</taxon>
        <taxon>Insecta</taxon>
        <taxon>Pterygota</taxon>
        <taxon>Neoptera</taxon>
        <taxon>Paraneoptera</taxon>
        <taxon>Hemiptera</taxon>
        <taxon>Sternorrhyncha</taxon>
        <taxon>Coccoidea</taxon>
        <taxon>Coccidae</taxon>
        <taxon>Parthenolecanium</taxon>
    </lineage>
</organism>
<keyword evidence="3" id="KW-1185">Reference proteome</keyword>
<dbReference type="EMBL" id="JBBCAQ010000006">
    <property type="protein sequence ID" value="KAK7602987.1"/>
    <property type="molecule type" value="Genomic_DNA"/>
</dbReference>
<name>A0AAN9Y9R6_9HEMI</name>
<reference evidence="2 3" key="1">
    <citation type="submission" date="2024-03" db="EMBL/GenBank/DDBJ databases">
        <title>Adaptation during the transition from Ophiocordyceps entomopathogen to insect associate is accompanied by gene loss and intensified selection.</title>
        <authorList>
            <person name="Ward C.M."/>
            <person name="Onetto C.A."/>
            <person name="Borneman A.R."/>
        </authorList>
    </citation>
    <scope>NUCLEOTIDE SEQUENCE [LARGE SCALE GENOMIC DNA]</scope>
    <source>
        <strain evidence="2">AWRI1</strain>
        <tissue evidence="2">Single Adult Female</tissue>
    </source>
</reference>
<feature type="compositionally biased region" description="Basic and acidic residues" evidence="1">
    <location>
        <begin position="57"/>
        <end position="68"/>
    </location>
</feature>
<dbReference type="AlphaFoldDB" id="A0AAN9Y9R6"/>
<feature type="region of interest" description="Disordered" evidence="1">
    <location>
        <begin position="1"/>
        <end position="68"/>
    </location>
</feature>
<dbReference type="Proteomes" id="UP001367676">
    <property type="component" value="Unassembled WGS sequence"/>
</dbReference>
<gene>
    <name evidence="2" type="ORF">V9T40_002986</name>
</gene>
<evidence type="ECO:0000313" key="2">
    <source>
        <dbReference type="EMBL" id="KAK7602987.1"/>
    </source>
</evidence>
<evidence type="ECO:0000256" key="1">
    <source>
        <dbReference type="SAM" id="MobiDB-lite"/>
    </source>
</evidence>
<sequence length="68" mass="7538">MDAPAPGSMYDPHAGHRSMQGITHHSPHMNHTANMFHNTPPAANHVPPNHVMPQVNDVHKRDKDSIYG</sequence>
<accession>A0AAN9Y9R6</accession>
<protein>
    <submittedName>
        <fullName evidence="2">Uncharacterized protein</fullName>
    </submittedName>
</protein>